<gene>
    <name evidence="1" type="ORF">WN944_027712</name>
</gene>
<dbReference type="Proteomes" id="UP001428341">
    <property type="component" value="Unassembled WGS sequence"/>
</dbReference>
<evidence type="ECO:0000313" key="2">
    <source>
        <dbReference type="Proteomes" id="UP001428341"/>
    </source>
</evidence>
<protein>
    <submittedName>
        <fullName evidence="1">Uncharacterized protein</fullName>
    </submittedName>
</protein>
<name>A0AAP0LLD7_9ROSI</name>
<dbReference type="EMBL" id="JBCGBO010000025">
    <property type="protein sequence ID" value="KAK9175705.1"/>
    <property type="molecule type" value="Genomic_DNA"/>
</dbReference>
<accession>A0AAP0LLD7</accession>
<proteinExistence type="predicted"/>
<keyword evidence="2" id="KW-1185">Reference proteome</keyword>
<sequence length="96" mass="10526">MMYAKQGPGVASTNFLVYPTLYQRALQVYQAPNFRHGGMIPNGFVPSLPPLPLEWAGQTAANNLTNGSQRATASNDNLISAKGQRQFIPDRMIIFS</sequence>
<dbReference type="AlphaFoldDB" id="A0AAP0LLD7"/>
<reference evidence="1 2" key="1">
    <citation type="submission" date="2024-05" db="EMBL/GenBank/DDBJ databases">
        <title>Haplotype-resolved chromosome-level genome assembly of Huyou (Citrus changshanensis).</title>
        <authorList>
            <person name="Miao C."/>
            <person name="Chen W."/>
            <person name="Wu Y."/>
            <person name="Wang L."/>
            <person name="Zhao S."/>
            <person name="Grierson D."/>
            <person name="Xu C."/>
            <person name="Chen K."/>
        </authorList>
    </citation>
    <scope>NUCLEOTIDE SEQUENCE [LARGE SCALE GENOMIC DNA]</scope>
    <source>
        <strain evidence="1">01-14</strain>
        <tissue evidence="1">Leaf</tissue>
    </source>
</reference>
<comment type="caution">
    <text evidence="1">The sequence shown here is derived from an EMBL/GenBank/DDBJ whole genome shotgun (WGS) entry which is preliminary data.</text>
</comment>
<organism evidence="1 2">
    <name type="scientific">Citrus x changshan-huyou</name>
    <dbReference type="NCBI Taxonomy" id="2935761"/>
    <lineage>
        <taxon>Eukaryota</taxon>
        <taxon>Viridiplantae</taxon>
        <taxon>Streptophyta</taxon>
        <taxon>Embryophyta</taxon>
        <taxon>Tracheophyta</taxon>
        <taxon>Spermatophyta</taxon>
        <taxon>Magnoliopsida</taxon>
        <taxon>eudicotyledons</taxon>
        <taxon>Gunneridae</taxon>
        <taxon>Pentapetalae</taxon>
        <taxon>rosids</taxon>
        <taxon>malvids</taxon>
        <taxon>Sapindales</taxon>
        <taxon>Rutaceae</taxon>
        <taxon>Aurantioideae</taxon>
        <taxon>Citrus</taxon>
    </lineage>
</organism>
<evidence type="ECO:0000313" key="1">
    <source>
        <dbReference type="EMBL" id="KAK9175705.1"/>
    </source>
</evidence>